<keyword evidence="1" id="KW-1133">Transmembrane helix</keyword>
<dbReference type="EMBL" id="JBEPTQ010000002">
    <property type="protein sequence ID" value="MET4720310.1"/>
    <property type="molecule type" value="Genomic_DNA"/>
</dbReference>
<organism evidence="3 4">
    <name type="scientific">Bradyrhizobium japonicum</name>
    <dbReference type="NCBI Taxonomy" id="375"/>
    <lineage>
        <taxon>Bacteria</taxon>
        <taxon>Pseudomonadati</taxon>
        <taxon>Pseudomonadota</taxon>
        <taxon>Alphaproteobacteria</taxon>
        <taxon>Hyphomicrobiales</taxon>
        <taxon>Nitrobacteraceae</taxon>
        <taxon>Bradyrhizobium</taxon>
    </lineage>
</organism>
<dbReference type="InterPro" id="IPR050623">
    <property type="entry name" value="Glucan_succinyl_AcylTrfase"/>
</dbReference>
<proteinExistence type="predicted"/>
<name>A0ABV2RVI2_BRAJP</name>
<reference evidence="3 4" key="1">
    <citation type="submission" date="2024-06" db="EMBL/GenBank/DDBJ databases">
        <title>Genomic Encyclopedia of Type Strains, Phase V (KMG-V): Genome sequencing to study the core and pangenomes of soil and plant-associated prokaryotes.</title>
        <authorList>
            <person name="Whitman W."/>
        </authorList>
    </citation>
    <scope>NUCLEOTIDE SEQUENCE [LARGE SCALE GENOMIC DNA]</scope>
    <source>
        <strain evidence="3 4">USDA 160</strain>
    </source>
</reference>
<feature type="transmembrane region" description="Helical" evidence="1">
    <location>
        <begin position="101"/>
        <end position="123"/>
    </location>
</feature>
<sequence length="395" mass="44653">MMTMSHSATIGLEAHAAPKAKARNLSLDRTRTFLTLVVLLHHAVIPYTYFGHTDPASWIGFDVVVLCTDSFFMAMFFFLSGLFTWSGIARKAPQVFLRDRLLRLGLPFVIAAFTVIPLAYYAIALRHDPELTFASFWWKTITVGPWPSGPIWFVWLLLAFDLTASLLYRVSTHLVDPVNRVSLRGFDQPAVFWLLLAVVTAVVYVPALVHFGANKWFEFGPFSVQASRILLYFAYFFIGVSVGAANFDRGILSAEGQLPKNRWMWVIATLVPYCLMWCMIYIKRAILGNPNVLPDWYQVIYGTFVVLFSAAILLAILAFFLHQKSPGPNLLDRMQADAYGMFLVHYPIALWIQYVLFDYSWPAIFKAAIGFVLTVVLSWGLTAMLRKIPGASHVL</sequence>
<dbReference type="PANTHER" id="PTHR36927:SF4">
    <property type="entry name" value="BLR5718 PROTEIN"/>
    <property type="match status" value="1"/>
</dbReference>
<evidence type="ECO:0000313" key="4">
    <source>
        <dbReference type="Proteomes" id="UP001549291"/>
    </source>
</evidence>
<keyword evidence="4" id="KW-1185">Reference proteome</keyword>
<dbReference type="Proteomes" id="UP001549291">
    <property type="component" value="Unassembled WGS sequence"/>
</dbReference>
<dbReference type="Pfam" id="PF01757">
    <property type="entry name" value="Acyl_transf_3"/>
    <property type="match status" value="1"/>
</dbReference>
<dbReference type="RefSeq" id="WP_038956099.1">
    <property type="nucleotide sequence ID" value="NZ_CP066351.1"/>
</dbReference>
<keyword evidence="1" id="KW-0472">Membrane</keyword>
<feature type="transmembrane region" description="Helical" evidence="1">
    <location>
        <begin position="338"/>
        <end position="357"/>
    </location>
</feature>
<feature type="transmembrane region" description="Helical" evidence="1">
    <location>
        <begin position="263"/>
        <end position="282"/>
    </location>
</feature>
<feature type="transmembrane region" description="Helical" evidence="1">
    <location>
        <begin position="229"/>
        <end position="251"/>
    </location>
</feature>
<feature type="transmembrane region" description="Helical" evidence="1">
    <location>
        <begin position="190"/>
        <end position="209"/>
    </location>
</feature>
<feature type="transmembrane region" description="Helical" evidence="1">
    <location>
        <begin position="363"/>
        <end position="385"/>
    </location>
</feature>
<feature type="transmembrane region" description="Helical" evidence="1">
    <location>
        <begin position="33"/>
        <end position="50"/>
    </location>
</feature>
<feature type="transmembrane region" description="Helical" evidence="1">
    <location>
        <begin position="152"/>
        <end position="170"/>
    </location>
</feature>
<dbReference type="PANTHER" id="PTHR36927">
    <property type="entry name" value="BLR4337 PROTEIN"/>
    <property type="match status" value="1"/>
</dbReference>
<feature type="domain" description="Acyltransferase 3" evidence="2">
    <location>
        <begin position="25"/>
        <end position="382"/>
    </location>
</feature>
<gene>
    <name evidence="3" type="ORF">ABIF63_004416</name>
</gene>
<protein>
    <recommendedName>
        <fullName evidence="2">Acyltransferase 3 domain-containing protein</fullName>
    </recommendedName>
</protein>
<accession>A0ABV2RVI2</accession>
<feature type="transmembrane region" description="Helical" evidence="1">
    <location>
        <begin position="70"/>
        <end position="89"/>
    </location>
</feature>
<feature type="transmembrane region" description="Helical" evidence="1">
    <location>
        <begin position="302"/>
        <end position="322"/>
    </location>
</feature>
<keyword evidence="1" id="KW-0812">Transmembrane</keyword>
<comment type="caution">
    <text evidence="3">The sequence shown here is derived from an EMBL/GenBank/DDBJ whole genome shotgun (WGS) entry which is preliminary data.</text>
</comment>
<evidence type="ECO:0000256" key="1">
    <source>
        <dbReference type="SAM" id="Phobius"/>
    </source>
</evidence>
<evidence type="ECO:0000313" key="3">
    <source>
        <dbReference type="EMBL" id="MET4720310.1"/>
    </source>
</evidence>
<evidence type="ECO:0000259" key="2">
    <source>
        <dbReference type="Pfam" id="PF01757"/>
    </source>
</evidence>
<dbReference type="InterPro" id="IPR002656">
    <property type="entry name" value="Acyl_transf_3_dom"/>
</dbReference>